<protein>
    <submittedName>
        <fullName evidence="1">Uncharacterized protein</fullName>
    </submittedName>
</protein>
<organism evidence="1 2">
    <name type="scientific">Rhododendron molle</name>
    <name type="common">Chinese azalea</name>
    <name type="synonym">Azalea mollis</name>
    <dbReference type="NCBI Taxonomy" id="49168"/>
    <lineage>
        <taxon>Eukaryota</taxon>
        <taxon>Viridiplantae</taxon>
        <taxon>Streptophyta</taxon>
        <taxon>Embryophyta</taxon>
        <taxon>Tracheophyta</taxon>
        <taxon>Spermatophyta</taxon>
        <taxon>Magnoliopsida</taxon>
        <taxon>eudicotyledons</taxon>
        <taxon>Gunneridae</taxon>
        <taxon>Pentapetalae</taxon>
        <taxon>asterids</taxon>
        <taxon>Ericales</taxon>
        <taxon>Ericaceae</taxon>
        <taxon>Ericoideae</taxon>
        <taxon>Rhodoreae</taxon>
        <taxon>Rhododendron</taxon>
    </lineage>
</organism>
<dbReference type="EMBL" id="CM046391">
    <property type="protein sequence ID" value="KAI8558363.1"/>
    <property type="molecule type" value="Genomic_DNA"/>
</dbReference>
<evidence type="ECO:0000313" key="1">
    <source>
        <dbReference type="EMBL" id="KAI8558363.1"/>
    </source>
</evidence>
<proteinExistence type="predicted"/>
<keyword evidence="2" id="KW-1185">Reference proteome</keyword>
<gene>
    <name evidence="1" type="ORF">RHMOL_Rhmol04G0085800</name>
</gene>
<reference evidence="1" key="1">
    <citation type="submission" date="2022-02" db="EMBL/GenBank/DDBJ databases">
        <title>Plant Genome Project.</title>
        <authorList>
            <person name="Zhang R.-G."/>
        </authorList>
    </citation>
    <scope>NUCLEOTIDE SEQUENCE</scope>
    <source>
        <strain evidence="1">AT1</strain>
    </source>
</reference>
<dbReference type="Proteomes" id="UP001062846">
    <property type="component" value="Chromosome 4"/>
</dbReference>
<name>A0ACC0NYB1_RHOML</name>
<comment type="caution">
    <text evidence="1">The sequence shown here is derived from an EMBL/GenBank/DDBJ whole genome shotgun (WGS) entry which is preliminary data.</text>
</comment>
<evidence type="ECO:0000313" key="2">
    <source>
        <dbReference type="Proteomes" id="UP001062846"/>
    </source>
</evidence>
<accession>A0ACC0NYB1</accession>
<sequence>MDCEDLVLEEDQNLDEVPEPKVGMFFDSEDDARDYYGRYAEVQGFVVVTRTSNKRRNGQKTNITYSCHRKVEKQNTKSTQSPSNIQNRL</sequence>